<keyword evidence="2" id="KW-0808">Transferase</keyword>
<dbReference type="RefSeq" id="WP_153479468.1">
    <property type="nucleotide sequence ID" value="NZ_VWNA01000001.1"/>
</dbReference>
<dbReference type="InterPro" id="IPR007235">
    <property type="entry name" value="Glyco_trans_28_C"/>
</dbReference>
<evidence type="ECO:0000313" key="3">
    <source>
        <dbReference type="Proteomes" id="UP000332515"/>
    </source>
</evidence>
<gene>
    <name evidence="2" type="ORF">F0357_05670</name>
</gene>
<dbReference type="Proteomes" id="UP000332515">
    <property type="component" value="Unassembled WGS sequence"/>
</dbReference>
<name>A0A6A7XZC7_9HYPH</name>
<dbReference type="PANTHER" id="PTHR21015:SF28">
    <property type="entry name" value="SLL1722 PROTEIN"/>
    <property type="match status" value="1"/>
</dbReference>
<feature type="domain" description="Glycosyl transferase family 28 C-terminal" evidence="1">
    <location>
        <begin position="272"/>
        <end position="354"/>
    </location>
</feature>
<dbReference type="AlphaFoldDB" id="A0A6A7XZC7"/>
<dbReference type="EMBL" id="VWNA01000001">
    <property type="protein sequence ID" value="MQT12160.1"/>
    <property type="molecule type" value="Genomic_DNA"/>
</dbReference>
<proteinExistence type="predicted"/>
<sequence>MRALIHVQHLLGTGHAVRAVAIGRALAARGVAVTLATGNRLPPTLATHGLDIAPLPLARAADATFKVILDESGKPIDEAWKASRRDALLAVAAAVRPDILITETFPFGRRPFAFELRPLIEMARTDRCRLVAASIRDILVRKDDLAKERWMADTALALHDLVLVHADPAFVRLEDSFPFAEAIAPLVRYTGFVHAPSAVAPPPGDGIDEVIVSCGGGPVGTRLLEAALGAKTLSARAGDAIWRVLVGREHGEAALAALAERAPPGLIVEAARPDFPALLGRARLSISQAGYNTVLDVIAAGCPAVFVPFAEGSETEQAQRAALIAARGRCTIVEEQTVDAASLAAACDDALERPRPTPVAVATDGAERSAEILIEEAHRRSIR</sequence>
<evidence type="ECO:0000259" key="1">
    <source>
        <dbReference type="Pfam" id="PF04101"/>
    </source>
</evidence>
<organism evidence="2 3">
    <name type="scientific">Segnochrobactrum spirostomi</name>
    <dbReference type="NCBI Taxonomy" id="2608987"/>
    <lineage>
        <taxon>Bacteria</taxon>
        <taxon>Pseudomonadati</taxon>
        <taxon>Pseudomonadota</taxon>
        <taxon>Alphaproteobacteria</taxon>
        <taxon>Hyphomicrobiales</taxon>
        <taxon>Segnochrobactraceae</taxon>
        <taxon>Segnochrobactrum</taxon>
    </lineage>
</organism>
<dbReference type="Pfam" id="PF04101">
    <property type="entry name" value="Glyco_tran_28_C"/>
    <property type="match status" value="1"/>
</dbReference>
<dbReference type="GO" id="GO:0016758">
    <property type="term" value="F:hexosyltransferase activity"/>
    <property type="evidence" value="ECO:0007669"/>
    <property type="project" value="InterPro"/>
</dbReference>
<dbReference type="SUPFAM" id="SSF53756">
    <property type="entry name" value="UDP-Glycosyltransferase/glycogen phosphorylase"/>
    <property type="match status" value="1"/>
</dbReference>
<dbReference type="Gene3D" id="3.40.50.2000">
    <property type="entry name" value="Glycogen Phosphorylase B"/>
    <property type="match status" value="2"/>
</dbReference>
<keyword evidence="3" id="KW-1185">Reference proteome</keyword>
<protein>
    <submittedName>
        <fullName evidence="2">Glycosyltransferase</fullName>
    </submittedName>
</protein>
<reference evidence="2 3" key="1">
    <citation type="submission" date="2019-09" db="EMBL/GenBank/DDBJ databases">
        <title>Segnochrobactrum spirostomi gen. nov., sp. nov., isolated from the ciliate Spirostomum cf. yagiui and description of a novel family, Segnochrobactraceae fam. nov. within the order Rhizobiales of the class Alphaproteobacteria.</title>
        <authorList>
            <person name="Akter S."/>
            <person name="Shazib S.U.A."/>
            <person name="Shin M.K."/>
        </authorList>
    </citation>
    <scope>NUCLEOTIDE SEQUENCE [LARGE SCALE GENOMIC DNA]</scope>
    <source>
        <strain evidence="2 3">Sp-1</strain>
    </source>
</reference>
<dbReference type="PANTHER" id="PTHR21015">
    <property type="entry name" value="UDP-N-ACETYLGLUCOSAMINE--N-ACETYLMURAMYL-(PENTAPEPTIDE) PYROPHOSPHORYL-UNDECAPRENOL N-ACETYLGLUCOSAMINE TRANSFERASE 1"/>
    <property type="match status" value="1"/>
</dbReference>
<accession>A0A6A7XZC7</accession>
<comment type="caution">
    <text evidence="2">The sequence shown here is derived from an EMBL/GenBank/DDBJ whole genome shotgun (WGS) entry which is preliminary data.</text>
</comment>
<evidence type="ECO:0000313" key="2">
    <source>
        <dbReference type="EMBL" id="MQT12160.1"/>
    </source>
</evidence>